<evidence type="ECO:0000256" key="3">
    <source>
        <dbReference type="ARBA" id="ARBA00004065"/>
    </source>
</evidence>
<dbReference type="Gene3D" id="3.30.420.10">
    <property type="entry name" value="Ribonuclease H-like superfamily/Ribonuclease H"/>
    <property type="match status" value="1"/>
</dbReference>
<dbReference type="PANTHER" id="PTHR10954:SF18">
    <property type="entry name" value="RIBONUCLEASE HII"/>
    <property type="match status" value="1"/>
</dbReference>
<dbReference type="Proteomes" id="UP001200537">
    <property type="component" value="Unassembled WGS sequence"/>
</dbReference>
<gene>
    <name evidence="15" type="ORF">L0M99_05640</name>
</gene>
<feature type="binding site" evidence="12">
    <location>
        <position position="46"/>
    </location>
    <ligand>
        <name>a divalent metal cation</name>
        <dbReference type="ChEBI" id="CHEBI:60240"/>
    </ligand>
</feature>
<evidence type="ECO:0000256" key="7">
    <source>
        <dbReference type="ARBA" id="ARBA00022722"/>
    </source>
</evidence>
<dbReference type="InterPro" id="IPR022898">
    <property type="entry name" value="RNase_HII"/>
</dbReference>
<evidence type="ECO:0000256" key="12">
    <source>
        <dbReference type="PROSITE-ProRule" id="PRU01319"/>
    </source>
</evidence>
<feature type="binding site" evidence="12">
    <location>
        <position position="158"/>
    </location>
    <ligand>
        <name>a divalent metal cation</name>
        <dbReference type="ChEBI" id="CHEBI:60240"/>
    </ligand>
</feature>
<dbReference type="InterPro" id="IPR012337">
    <property type="entry name" value="RNaseH-like_sf"/>
</dbReference>
<sequence length="279" mass="29574">MATIPSRDLELSLLKDAENRYGQGSVLPDPLASVPPLQMRCVGGIDEVGRGAIAGPLAVGIAVIDGTEGEPPAGLTDSKQLTPRRREAMFDELSAWPAAWAVGMASAEEIDKEGLTPALRLAAFRALEALGEQGFSPRLLLLDGSFDYLSAPTDLFADANADQSASAVSASSQAEIPREVTTVVKGDGKSVVIAAASVLAKVTRDRLMSDLSDPGYGWAKNKGYASAQHLQAIAQLGLDSSHRLSWHLQGVSSAAFARAWRIRREKRVQPPLVFSTQKG</sequence>
<protein>
    <recommendedName>
        <fullName evidence="13">Ribonuclease</fullName>
        <ecNumber evidence="13">3.1.26.4</ecNumber>
    </recommendedName>
</protein>
<dbReference type="GO" id="GO:0003723">
    <property type="term" value="F:RNA binding"/>
    <property type="evidence" value="ECO:0007669"/>
    <property type="project" value="UniProtKB-UniRule"/>
</dbReference>
<dbReference type="Pfam" id="PF01351">
    <property type="entry name" value="RNase_HII"/>
    <property type="match status" value="1"/>
</dbReference>
<evidence type="ECO:0000313" key="15">
    <source>
        <dbReference type="EMBL" id="MCG4617973.1"/>
    </source>
</evidence>
<keyword evidence="7 12" id="KW-0540">Nuclease</keyword>
<dbReference type="PROSITE" id="PS51975">
    <property type="entry name" value="RNASE_H_2"/>
    <property type="match status" value="1"/>
</dbReference>
<name>A0AAJ1BBV7_9ACTO</name>
<keyword evidence="11" id="KW-0464">Manganese</keyword>
<evidence type="ECO:0000256" key="11">
    <source>
        <dbReference type="ARBA" id="ARBA00023211"/>
    </source>
</evidence>
<dbReference type="RefSeq" id="WP_238128038.1">
    <property type="nucleotide sequence ID" value="NZ_JAHAIN010000047.1"/>
</dbReference>
<comment type="caution">
    <text evidence="15">The sequence shown here is derived from an EMBL/GenBank/DDBJ whole genome shotgun (WGS) entry which is preliminary data.</text>
</comment>
<reference evidence="15" key="1">
    <citation type="submission" date="2022-01" db="EMBL/GenBank/DDBJ databases">
        <title>Collection of gut derived symbiotic bacterial strains cultured from healthy donors.</title>
        <authorList>
            <person name="Lin H."/>
            <person name="Kohout C."/>
            <person name="Waligurski E."/>
            <person name="Pamer E.G."/>
        </authorList>
    </citation>
    <scope>NUCLEOTIDE SEQUENCE</scope>
    <source>
        <strain evidence="15">DFI.7.46</strain>
    </source>
</reference>
<comment type="similarity">
    <text evidence="5 13">Belongs to the RNase HII family.</text>
</comment>
<keyword evidence="9 12" id="KW-0255">Endonuclease</keyword>
<dbReference type="EC" id="3.1.26.4" evidence="13"/>
<comment type="cofactor">
    <cofactor evidence="2">
        <name>Mg(2+)</name>
        <dbReference type="ChEBI" id="CHEBI:18420"/>
    </cofactor>
</comment>
<dbReference type="GO" id="GO:0046872">
    <property type="term" value="F:metal ion binding"/>
    <property type="evidence" value="ECO:0007669"/>
    <property type="project" value="UniProtKB-KW"/>
</dbReference>
<dbReference type="EMBL" id="JAKNHJ010000009">
    <property type="protein sequence ID" value="MCG4617973.1"/>
    <property type="molecule type" value="Genomic_DNA"/>
</dbReference>
<dbReference type="GO" id="GO:0032299">
    <property type="term" value="C:ribonuclease H2 complex"/>
    <property type="evidence" value="ECO:0007669"/>
    <property type="project" value="TreeGrafter"/>
</dbReference>
<evidence type="ECO:0000256" key="8">
    <source>
        <dbReference type="ARBA" id="ARBA00022723"/>
    </source>
</evidence>
<dbReference type="GO" id="GO:0006298">
    <property type="term" value="P:mismatch repair"/>
    <property type="evidence" value="ECO:0007669"/>
    <property type="project" value="TreeGrafter"/>
</dbReference>
<evidence type="ECO:0000256" key="2">
    <source>
        <dbReference type="ARBA" id="ARBA00001946"/>
    </source>
</evidence>
<comment type="function">
    <text evidence="3 13">Endonuclease that specifically degrades the RNA of RNA-DNA hybrids.</text>
</comment>
<dbReference type="PANTHER" id="PTHR10954">
    <property type="entry name" value="RIBONUCLEASE H2 SUBUNIT A"/>
    <property type="match status" value="1"/>
</dbReference>
<comment type="cofactor">
    <cofactor evidence="12">
        <name>Mn(2+)</name>
        <dbReference type="ChEBI" id="CHEBI:29035"/>
    </cofactor>
    <cofactor evidence="12">
        <name>Mg(2+)</name>
        <dbReference type="ChEBI" id="CHEBI:18420"/>
    </cofactor>
    <text evidence="12">Manganese or magnesium. Binds 1 divalent metal ion per monomer in the absence of substrate. May bind a second metal ion after substrate binding.</text>
</comment>
<keyword evidence="6" id="KW-0963">Cytoplasm</keyword>
<comment type="catalytic activity">
    <reaction evidence="1 12 13">
        <text>Endonucleolytic cleavage to 5'-phosphomonoester.</text>
        <dbReference type="EC" id="3.1.26.4"/>
    </reaction>
</comment>
<evidence type="ECO:0000256" key="13">
    <source>
        <dbReference type="RuleBase" id="RU003515"/>
    </source>
</evidence>
<accession>A0AAJ1BBV7</accession>
<evidence type="ECO:0000259" key="14">
    <source>
        <dbReference type="PROSITE" id="PS51975"/>
    </source>
</evidence>
<feature type="binding site" evidence="12">
    <location>
        <position position="47"/>
    </location>
    <ligand>
        <name>a divalent metal cation</name>
        <dbReference type="ChEBI" id="CHEBI:60240"/>
    </ligand>
</feature>
<evidence type="ECO:0000256" key="5">
    <source>
        <dbReference type="ARBA" id="ARBA00007383"/>
    </source>
</evidence>
<proteinExistence type="inferred from homology"/>
<dbReference type="GO" id="GO:0043137">
    <property type="term" value="P:DNA replication, removal of RNA primer"/>
    <property type="evidence" value="ECO:0007669"/>
    <property type="project" value="TreeGrafter"/>
</dbReference>
<evidence type="ECO:0000313" key="16">
    <source>
        <dbReference type="Proteomes" id="UP001200537"/>
    </source>
</evidence>
<dbReference type="InterPro" id="IPR001352">
    <property type="entry name" value="RNase_HII/HIII"/>
</dbReference>
<dbReference type="InterPro" id="IPR024567">
    <property type="entry name" value="RNase_HII/HIII_dom"/>
</dbReference>
<dbReference type="NCBIfam" id="NF000595">
    <property type="entry name" value="PRK00015.1-3"/>
    <property type="match status" value="1"/>
</dbReference>
<keyword evidence="10 12" id="KW-0378">Hydrolase</keyword>
<evidence type="ECO:0000256" key="9">
    <source>
        <dbReference type="ARBA" id="ARBA00022759"/>
    </source>
</evidence>
<evidence type="ECO:0000256" key="6">
    <source>
        <dbReference type="ARBA" id="ARBA00022490"/>
    </source>
</evidence>
<comment type="subcellular location">
    <subcellularLocation>
        <location evidence="4">Cytoplasm</location>
    </subcellularLocation>
</comment>
<dbReference type="GO" id="GO:0005737">
    <property type="term" value="C:cytoplasm"/>
    <property type="evidence" value="ECO:0007669"/>
    <property type="project" value="UniProtKB-SubCell"/>
</dbReference>
<evidence type="ECO:0000256" key="4">
    <source>
        <dbReference type="ARBA" id="ARBA00004496"/>
    </source>
</evidence>
<keyword evidence="8 12" id="KW-0479">Metal-binding</keyword>
<dbReference type="CDD" id="cd07182">
    <property type="entry name" value="RNase_HII_bacteria_HII_like"/>
    <property type="match status" value="1"/>
</dbReference>
<dbReference type="GO" id="GO:0004523">
    <property type="term" value="F:RNA-DNA hybrid ribonuclease activity"/>
    <property type="evidence" value="ECO:0007669"/>
    <property type="project" value="UniProtKB-UniRule"/>
</dbReference>
<evidence type="ECO:0000256" key="10">
    <source>
        <dbReference type="ARBA" id="ARBA00022801"/>
    </source>
</evidence>
<dbReference type="AlphaFoldDB" id="A0AAJ1BBV7"/>
<organism evidence="15 16">
    <name type="scientific">Varibaculum cambriense</name>
    <dbReference type="NCBI Taxonomy" id="184870"/>
    <lineage>
        <taxon>Bacteria</taxon>
        <taxon>Bacillati</taxon>
        <taxon>Actinomycetota</taxon>
        <taxon>Actinomycetes</taxon>
        <taxon>Actinomycetales</taxon>
        <taxon>Actinomycetaceae</taxon>
        <taxon>Varibaculum</taxon>
    </lineage>
</organism>
<evidence type="ECO:0000256" key="1">
    <source>
        <dbReference type="ARBA" id="ARBA00000077"/>
    </source>
</evidence>
<dbReference type="InterPro" id="IPR036397">
    <property type="entry name" value="RNaseH_sf"/>
</dbReference>
<feature type="domain" description="RNase H type-2" evidence="14">
    <location>
        <begin position="40"/>
        <end position="257"/>
    </location>
</feature>
<dbReference type="SUPFAM" id="SSF53098">
    <property type="entry name" value="Ribonuclease H-like"/>
    <property type="match status" value="1"/>
</dbReference>